<proteinExistence type="predicted"/>
<protein>
    <recommendedName>
        <fullName evidence="3">Glycosyl transferase</fullName>
    </recommendedName>
</protein>
<evidence type="ECO:0008006" key="3">
    <source>
        <dbReference type="Google" id="ProtNLM"/>
    </source>
</evidence>
<evidence type="ECO:0000313" key="1">
    <source>
        <dbReference type="EMBL" id="TCC96217.1"/>
    </source>
</evidence>
<accession>A0A4R0N9H5</accession>
<dbReference type="SUPFAM" id="SSF53448">
    <property type="entry name" value="Nucleotide-diphospho-sugar transferases"/>
    <property type="match status" value="1"/>
</dbReference>
<keyword evidence="2" id="KW-1185">Reference proteome</keyword>
<dbReference type="EMBL" id="SJSM01000006">
    <property type="protein sequence ID" value="TCC96217.1"/>
    <property type="molecule type" value="Genomic_DNA"/>
</dbReference>
<organism evidence="1 2">
    <name type="scientific">Pedobacter hiemivivus</name>
    <dbReference type="NCBI Taxonomy" id="2530454"/>
    <lineage>
        <taxon>Bacteria</taxon>
        <taxon>Pseudomonadati</taxon>
        <taxon>Bacteroidota</taxon>
        <taxon>Sphingobacteriia</taxon>
        <taxon>Sphingobacteriales</taxon>
        <taxon>Sphingobacteriaceae</taxon>
        <taxon>Pedobacter</taxon>
    </lineage>
</organism>
<dbReference type="InterPro" id="IPR029044">
    <property type="entry name" value="Nucleotide-diphossugar_trans"/>
</dbReference>
<dbReference type="OrthoDB" id="786757at2"/>
<name>A0A4R0N9H5_9SPHI</name>
<comment type="caution">
    <text evidence="1">The sequence shown here is derived from an EMBL/GenBank/DDBJ whole genome shotgun (WGS) entry which is preliminary data.</text>
</comment>
<reference evidence="1 2" key="1">
    <citation type="submission" date="2019-02" db="EMBL/GenBank/DDBJ databases">
        <title>Pedobacter sp. RP-3-8 sp. nov., isolated from Arctic soil.</title>
        <authorList>
            <person name="Dahal R.H."/>
        </authorList>
    </citation>
    <scope>NUCLEOTIDE SEQUENCE [LARGE SCALE GENOMIC DNA]</scope>
    <source>
        <strain evidence="1 2">RP-3-8</strain>
    </source>
</reference>
<dbReference type="RefSeq" id="WP_131609225.1">
    <property type="nucleotide sequence ID" value="NZ_SJSM01000006.1"/>
</dbReference>
<dbReference type="AlphaFoldDB" id="A0A4R0N9H5"/>
<gene>
    <name evidence="1" type="ORF">EZ444_12310</name>
</gene>
<dbReference type="Proteomes" id="UP000291117">
    <property type="component" value="Unassembled WGS sequence"/>
</dbReference>
<sequence length="326" mass="37939">MMIETVNRQILTIANTKKAYFDMAINLARSFIWWHPDSNIKFKIVTDLSENLPSDLENLIQLQRVRPGELGIGFSAKLHLDRLADDGQTLFIDSDCLIFGNLDFIFERFKNHKVSVIGSYITEGEWFGSIKEVCDLFNVPHLPKFNGGIYYLEKGKAAADVFLTARTLEKRYDEIGFIRLRNNPNDEMLMALAMQLHGHTPIPDDGMMMSDPQACPGGYAIDVIRGNRWLLNPPAPSLKHQDWYPFLKVSPVIFHFLGYYTQHHPYKRETYRLKMRAKNRLNHFTEGYAVIKFTVPEYFKSKLKDRLRPLYRFLFGVRKIKPSNRI</sequence>
<evidence type="ECO:0000313" key="2">
    <source>
        <dbReference type="Proteomes" id="UP000291117"/>
    </source>
</evidence>